<feature type="transmembrane region" description="Helical" evidence="25">
    <location>
        <begin position="73"/>
        <end position="92"/>
    </location>
</feature>
<evidence type="ECO:0000256" key="18">
    <source>
        <dbReference type="ARBA" id="ARBA00044912"/>
    </source>
</evidence>
<dbReference type="PANTHER" id="PTHR23512:SF3">
    <property type="entry name" value="MAJOR FACILITATOR SUPERFAMILY DOMAIN-CONTAINING PROTEIN 1"/>
    <property type="match status" value="1"/>
</dbReference>
<evidence type="ECO:0000256" key="14">
    <source>
        <dbReference type="ARBA" id="ARBA00044898"/>
    </source>
</evidence>
<comment type="catalytic activity">
    <reaction evidence="20">
        <text>L-lysyl-glycine(out) = L-lysyl-glycine(in)</text>
        <dbReference type="Rhea" id="RHEA:79407"/>
        <dbReference type="ChEBI" id="CHEBI:191202"/>
    </reaction>
</comment>
<evidence type="ECO:0000256" key="9">
    <source>
        <dbReference type="ARBA" id="ARBA00044878"/>
    </source>
</evidence>
<comment type="catalytic activity">
    <reaction evidence="19">
        <text>L-alanyl-L-lysine(out) = L-alanyl-L-lysine(in)</text>
        <dbReference type="Rhea" id="RHEA:79415"/>
        <dbReference type="ChEBI" id="CHEBI:192470"/>
    </reaction>
</comment>
<evidence type="ECO:0000256" key="8">
    <source>
        <dbReference type="ARBA" id="ARBA00044876"/>
    </source>
</evidence>
<keyword evidence="5 25" id="KW-1133">Transmembrane helix</keyword>
<keyword evidence="7" id="KW-0458">Lysosome</keyword>
<gene>
    <name evidence="27" type="ORF">GQ651_05205</name>
</gene>
<dbReference type="InterPro" id="IPR020846">
    <property type="entry name" value="MFS_dom"/>
</dbReference>
<evidence type="ECO:0000256" key="17">
    <source>
        <dbReference type="ARBA" id="ARBA00044903"/>
    </source>
</evidence>
<evidence type="ECO:0000256" key="22">
    <source>
        <dbReference type="ARBA" id="ARBA00045018"/>
    </source>
</evidence>
<comment type="catalytic activity">
    <reaction evidence="11">
        <text>L-alpha-aminoacyl-L-histidine(out) = L-alpha-aminoacyl-L-histidine(in)</text>
        <dbReference type="Rhea" id="RHEA:79375"/>
        <dbReference type="ChEBI" id="CHEBI:229967"/>
    </reaction>
</comment>
<evidence type="ECO:0000256" key="1">
    <source>
        <dbReference type="ARBA" id="ARBA00004155"/>
    </source>
</evidence>
<evidence type="ECO:0000256" key="12">
    <source>
        <dbReference type="ARBA" id="ARBA00044891"/>
    </source>
</evidence>
<keyword evidence="4 25" id="KW-0812">Transmembrane</keyword>
<dbReference type="PANTHER" id="PTHR23512">
    <property type="entry name" value="MAJOR FACILITATOR SUPERFAMILY DOMAIN-CONTAINING PROTEIN 1"/>
    <property type="match status" value="1"/>
</dbReference>
<comment type="subunit">
    <text evidence="24">Homodimer. Interacts with lysosomal protein GLMP (via lumenal domain); the interaction starts while both proteins are still in the endoplasmic reticulum and is required for stabilization of MFSD1 in lysosomes but has no direct effect on its targeting to lysosomes or transporter activity.</text>
</comment>
<evidence type="ECO:0000256" key="11">
    <source>
        <dbReference type="ARBA" id="ARBA00044884"/>
    </source>
</evidence>
<organism evidence="27 28">
    <name type="scientific">Kangsaoukella pontilimi</name>
    <dbReference type="NCBI Taxonomy" id="2691042"/>
    <lineage>
        <taxon>Bacteria</taxon>
        <taxon>Pseudomonadati</taxon>
        <taxon>Pseudomonadota</taxon>
        <taxon>Alphaproteobacteria</taxon>
        <taxon>Rhodobacterales</taxon>
        <taxon>Paracoccaceae</taxon>
        <taxon>Kangsaoukella</taxon>
    </lineage>
</organism>
<comment type="catalytic activity">
    <reaction evidence="8">
        <text>L-lysyl-L-alanine(out) = L-lysyl-L-alanine(in)</text>
        <dbReference type="Rhea" id="RHEA:79399"/>
        <dbReference type="ChEBI" id="CHEBI:229954"/>
    </reaction>
</comment>
<dbReference type="SUPFAM" id="SSF103473">
    <property type="entry name" value="MFS general substrate transporter"/>
    <property type="match status" value="1"/>
</dbReference>
<dbReference type="RefSeq" id="WP_160763123.1">
    <property type="nucleotide sequence ID" value="NZ_WUPT01000001.1"/>
</dbReference>
<comment type="subcellular location">
    <subcellularLocation>
        <location evidence="1">Lysosome membrane</location>
        <topology evidence="1">Multi-pass membrane protein</topology>
    </subcellularLocation>
</comment>
<comment type="catalytic activity">
    <reaction evidence="15">
        <text>L-arginyl-L-alpha-amino acid(out) = L-arginyl-L-alpha-amino acid(in)</text>
        <dbReference type="Rhea" id="RHEA:79371"/>
        <dbReference type="ChEBI" id="CHEBI:84315"/>
    </reaction>
</comment>
<feature type="transmembrane region" description="Helical" evidence="25">
    <location>
        <begin position="266"/>
        <end position="285"/>
    </location>
</feature>
<evidence type="ECO:0000256" key="13">
    <source>
        <dbReference type="ARBA" id="ARBA00044893"/>
    </source>
</evidence>
<feature type="transmembrane region" description="Helical" evidence="25">
    <location>
        <begin position="156"/>
        <end position="180"/>
    </location>
</feature>
<comment type="catalytic activity">
    <reaction evidence="17">
        <text>L-arginyl-glycine(out) = L-arginyl-glycine(in)</text>
        <dbReference type="Rhea" id="RHEA:79391"/>
        <dbReference type="ChEBI" id="CHEBI:229955"/>
    </reaction>
</comment>
<dbReference type="Gene3D" id="1.20.1250.20">
    <property type="entry name" value="MFS general substrate transporter like domains"/>
    <property type="match status" value="2"/>
</dbReference>
<evidence type="ECO:0000256" key="19">
    <source>
        <dbReference type="ARBA" id="ARBA00044919"/>
    </source>
</evidence>
<evidence type="ECO:0000259" key="26">
    <source>
        <dbReference type="PROSITE" id="PS50850"/>
    </source>
</evidence>
<feature type="transmembrane region" description="Helical" evidence="25">
    <location>
        <begin position="98"/>
        <end position="116"/>
    </location>
</feature>
<accession>A0A7C9MZ68</accession>
<dbReference type="PROSITE" id="PS50850">
    <property type="entry name" value="MFS"/>
    <property type="match status" value="1"/>
</dbReference>
<dbReference type="AlphaFoldDB" id="A0A7C9MZ68"/>
<protein>
    <recommendedName>
        <fullName evidence="21">Lysosomal dipeptide transporter MFSD1</fullName>
    </recommendedName>
    <alternativeName>
        <fullName evidence="22">Major facilitator superfamily domain-containing protein 1</fullName>
    </alternativeName>
</protein>
<evidence type="ECO:0000256" key="15">
    <source>
        <dbReference type="ARBA" id="ARBA00044899"/>
    </source>
</evidence>
<dbReference type="InterPro" id="IPR011701">
    <property type="entry name" value="MFS"/>
</dbReference>
<evidence type="ECO:0000256" key="16">
    <source>
        <dbReference type="ARBA" id="ARBA00044900"/>
    </source>
</evidence>
<dbReference type="InterPro" id="IPR036259">
    <property type="entry name" value="MFS_trans_sf"/>
</dbReference>
<dbReference type="EMBL" id="WUPT01000001">
    <property type="protein sequence ID" value="MXQ07238.1"/>
    <property type="molecule type" value="Genomic_DNA"/>
</dbReference>
<reference evidence="27 28" key="1">
    <citation type="submission" date="2019-12" db="EMBL/GenBank/DDBJ databases">
        <authorList>
            <person name="Lee S.D."/>
        </authorList>
    </citation>
    <scope>NUCLEOTIDE SEQUENCE [LARGE SCALE GENOMIC DNA]</scope>
    <source>
        <strain evidence="27 28">GH1-50</strain>
    </source>
</reference>
<dbReference type="InterPro" id="IPR052187">
    <property type="entry name" value="MFSD1"/>
</dbReference>
<comment type="catalytic activity">
    <reaction evidence="9">
        <text>L-histidyl-glycine(out) = L-histidyl-glycine(in)</text>
        <dbReference type="Rhea" id="RHEA:79395"/>
        <dbReference type="ChEBI" id="CHEBI:229957"/>
    </reaction>
</comment>
<comment type="catalytic activity">
    <reaction evidence="10">
        <text>L-alpha-aminoacyl-L-arginine(out) = L-alpha-aminoacyl-L-arginine(in)</text>
        <dbReference type="Rhea" id="RHEA:79367"/>
        <dbReference type="ChEBI" id="CHEBI:229968"/>
    </reaction>
</comment>
<comment type="catalytic activity">
    <reaction evidence="12">
        <text>L-lysyl-L-alpha-amino acid(out) = L-lysyl-L-alpha-amino acid(in)</text>
        <dbReference type="Rhea" id="RHEA:79387"/>
        <dbReference type="ChEBI" id="CHEBI:229965"/>
    </reaction>
</comment>
<comment type="caution">
    <text evidence="27">The sequence shown here is derived from an EMBL/GenBank/DDBJ whole genome shotgun (WGS) entry which is preliminary data.</text>
</comment>
<proteinExistence type="inferred from homology"/>
<evidence type="ECO:0000256" key="6">
    <source>
        <dbReference type="ARBA" id="ARBA00023136"/>
    </source>
</evidence>
<comment type="function">
    <text evidence="23">Lysosomal dipeptide uniporter that selectively exports lysine, arginine or histidine-containing dipeptides with a net positive charge from the lysosome lumen into the cytosol. Could play a role in a specific type of protein O-glycosylation indirectly regulating macrophages migration and tissue invasion. Also essential for liver homeostasis.</text>
</comment>
<dbReference type="GO" id="GO:0022857">
    <property type="term" value="F:transmembrane transporter activity"/>
    <property type="evidence" value="ECO:0007669"/>
    <property type="project" value="InterPro"/>
</dbReference>
<sequence>MSNRWSALALLFLARTVMAFQFQTVAALSPFLRETFGIGLGAVGFLLGLYMTPGLLLAIPGGALANRIGEKRIVILSLILMAAGFLIMALVPGWTATVAGRLMAGVGGVVMNIVMTKMVADWFEGREIATAMSIFVMSWPAGIALALVLLPPVAGASGLSAALMISALLAGLAALLFFGYAPAPGASDRKAGFWAGRRTVAMALVTGGAWGTFNGALAVVFGFGVALLTSRGMEVEAAGRVTSLTMVALAIIGPLGGIVADRTGRYVSLIVVCVLAMTALLGAMAAGGSSLWLFIGFGAACGLSAGPVMGLAGLLIPREERAAGMGLFFTVYYASMLTMPVIAGWASDVAGRPEAAFVAGMVFSALTIGILALIPAARRA</sequence>
<comment type="similarity">
    <text evidence="2">Belongs to the major facilitator superfamily.</text>
</comment>
<feature type="transmembrane region" description="Helical" evidence="25">
    <location>
        <begin position="291"/>
        <end position="316"/>
    </location>
</feature>
<dbReference type="Pfam" id="PF07690">
    <property type="entry name" value="MFS_1"/>
    <property type="match status" value="1"/>
</dbReference>
<comment type="catalytic activity">
    <reaction evidence="13">
        <text>L-alpha-aminoacyl-L-lysine(out) = L-alpha-aminoacyl-L-lysine(in)</text>
        <dbReference type="Rhea" id="RHEA:79383"/>
        <dbReference type="ChEBI" id="CHEBI:229966"/>
    </reaction>
</comment>
<evidence type="ECO:0000256" key="24">
    <source>
        <dbReference type="ARBA" id="ARBA00046376"/>
    </source>
</evidence>
<evidence type="ECO:0000256" key="4">
    <source>
        <dbReference type="ARBA" id="ARBA00022692"/>
    </source>
</evidence>
<comment type="catalytic activity">
    <reaction evidence="18">
        <text>L-histidyl-L-alpha-amino acid(out) = L-histidyl-L-alpha-amino acid(in)</text>
        <dbReference type="Rhea" id="RHEA:79379"/>
        <dbReference type="ChEBI" id="CHEBI:229964"/>
    </reaction>
</comment>
<evidence type="ECO:0000256" key="20">
    <source>
        <dbReference type="ARBA" id="ARBA00044924"/>
    </source>
</evidence>
<reference evidence="27 28" key="2">
    <citation type="submission" date="2020-03" db="EMBL/GenBank/DDBJ databases">
        <title>Kangsaoukella pontilimi gen. nov., sp. nov., a new member of the family Rhodobacteraceae isolated from a tidal mudflat.</title>
        <authorList>
            <person name="Kim I.S."/>
        </authorList>
    </citation>
    <scope>NUCLEOTIDE SEQUENCE [LARGE SCALE GENOMIC DNA]</scope>
    <source>
        <strain evidence="27 28">GH1-50</strain>
    </source>
</reference>
<keyword evidence="6 25" id="KW-0472">Membrane</keyword>
<feature type="transmembrane region" description="Helical" evidence="25">
    <location>
        <begin position="35"/>
        <end position="61"/>
    </location>
</feature>
<comment type="catalytic activity">
    <reaction evidence="14">
        <text>L-aspartyl-L-lysine(out) = L-aspartyl-L-lysine(in)</text>
        <dbReference type="Rhea" id="RHEA:79411"/>
        <dbReference type="ChEBI" id="CHEBI:229953"/>
    </reaction>
</comment>
<evidence type="ECO:0000256" key="7">
    <source>
        <dbReference type="ARBA" id="ARBA00023228"/>
    </source>
</evidence>
<dbReference type="GO" id="GO:0005765">
    <property type="term" value="C:lysosomal membrane"/>
    <property type="evidence" value="ECO:0007669"/>
    <property type="project" value="UniProtKB-SubCell"/>
</dbReference>
<dbReference type="Proteomes" id="UP000480350">
    <property type="component" value="Unassembled WGS sequence"/>
</dbReference>
<name>A0A7C9MZ68_9RHOB</name>
<feature type="domain" description="Major facilitator superfamily (MFS) profile" evidence="26">
    <location>
        <begin position="7"/>
        <end position="378"/>
    </location>
</feature>
<evidence type="ECO:0000256" key="21">
    <source>
        <dbReference type="ARBA" id="ARBA00044985"/>
    </source>
</evidence>
<feature type="transmembrane region" description="Helical" evidence="25">
    <location>
        <begin position="355"/>
        <end position="374"/>
    </location>
</feature>
<evidence type="ECO:0000256" key="5">
    <source>
        <dbReference type="ARBA" id="ARBA00022989"/>
    </source>
</evidence>
<feature type="transmembrane region" description="Helical" evidence="25">
    <location>
        <begin position="128"/>
        <end position="150"/>
    </location>
</feature>
<evidence type="ECO:0000313" key="27">
    <source>
        <dbReference type="EMBL" id="MXQ07238.1"/>
    </source>
</evidence>
<evidence type="ECO:0000256" key="2">
    <source>
        <dbReference type="ARBA" id="ARBA00008335"/>
    </source>
</evidence>
<feature type="transmembrane region" description="Helical" evidence="25">
    <location>
        <begin position="241"/>
        <end position="259"/>
    </location>
</feature>
<evidence type="ECO:0000256" key="10">
    <source>
        <dbReference type="ARBA" id="ARBA00044881"/>
    </source>
</evidence>
<comment type="catalytic activity">
    <reaction evidence="16">
        <text>L-lysyl-L-lysine(out) = L-lysyl-L-lysine(in)</text>
        <dbReference type="Rhea" id="RHEA:79403"/>
        <dbReference type="ChEBI" id="CHEBI:229956"/>
    </reaction>
</comment>
<evidence type="ECO:0000256" key="3">
    <source>
        <dbReference type="ARBA" id="ARBA00022448"/>
    </source>
</evidence>
<evidence type="ECO:0000256" key="25">
    <source>
        <dbReference type="SAM" id="Phobius"/>
    </source>
</evidence>
<evidence type="ECO:0000313" key="28">
    <source>
        <dbReference type="Proteomes" id="UP000480350"/>
    </source>
</evidence>
<feature type="transmembrane region" description="Helical" evidence="25">
    <location>
        <begin position="201"/>
        <end position="229"/>
    </location>
</feature>
<keyword evidence="3" id="KW-0813">Transport</keyword>
<keyword evidence="28" id="KW-1185">Reference proteome</keyword>
<evidence type="ECO:0000256" key="23">
    <source>
        <dbReference type="ARBA" id="ARBA00045709"/>
    </source>
</evidence>
<feature type="transmembrane region" description="Helical" evidence="25">
    <location>
        <begin position="323"/>
        <end position="343"/>
    </location>
</feature>